<dbReference type="PIRSF" id="PIRSF004976">
    <property type="entry name" value="ATPase_YdaO"/>
    <property type="match status" value="1"/>
</dbReference>
<name>A0A1G5QYX5_9GAMM</name>
<dbReference type="EMBL" id="FMWD01000013">
    <property type="protein sequence ID" value="SCZ67064.1"/>
    <property type="molecule type" value="Genomic_DNA"/>
</dbReference>
<keyword evidence="2" id="KW-0819">tRNA processing</keyword>
<dbReference type="AlphaFoldDB" id="A0A1G5QYX5"/>
<evidence type="ECO:0000313" key="5">
    <source>
        <dbReference type="EMBL" id="SCZ67064.1"/>
    </source>
</evidence>
<dbReference type="SUPFAM" id="SSF52402">
    <property type="entry name" value="Adenine nucleotide alpha hydrolases-like"/>
    <property type="match status" value="1"/>
</dbReference>
<feature type="domain" description="tRNA(Ile)-lysidine/2-thiocytidine synthase N-terminal" evidence="4">
    <location>
        <begin position="31"/>
        <end position="201"/>
    </location>
</feature>
<protein>
    <submittedName>
        <fullName evidence="5">tRNA(Ile)-lysidine synthase TilS/MesJ</fullName>
    </submittedName>
</protein>
<gene>
    <name evidence="5" type="ORF">SAMN03097708_03082</name>
</gene>
<evidence type="ECO:0000256" key="1">
    <source>
        <dbReference type="ARBA" id="ARBA00022679"/>
    </source>
</evidence>
<evidence type="ECO:0000256" key="2">
    <source>
        <dbReference type="ARBA" id="ARBA00022694"/>
    </source>
</evidence>
<organism evidence="5 6">
    <name type="scientific">Thiohalomonas denitrificans</name>
    <dbReference type="NCBI Taxonomy" id="415747"/>
    <lineage>
        <taxon>Bacteria</taxon>
        <taxon>Pseudomonadati</taxon>
        <taxon>Pseudomonadota</taxon>
        <taxon>Gammaproteobacteria</taxon>
        <taxon>Thiohalomonadales</taxon>
        <taxon>Thiohalomonadaceae</taxon>
        <taxon>Thiohalomonas</taxon>
    </lineage>
</organism>
<keyword evidence="6" id="KW-1185">Reference proteome</keyword>
<dbReference type="OrthoDB" id="9801054at2"/>
<dbReference type="RefSeq" id="WP_092998949.1">
    <property type="nucleotide sequence ID" value="NZ_FMWD01000013.1"/>
</dbReference>
<dbReference type="InterPro" id="IPR035107">
    <property type="entry name" value="tRNA_thiolation_TtcA_Ctu1"/>
</dbReference>
<accession>A0A1G5QYX5</accession>
<dbReference type="InterPro" id="IPR011063">
    <property type="entry name" value="TilS/TtcA_N"/>
</dbReference>
<dbReference type="CDD" id="cd24138">
    <property type="entry name" value="TtcA-like"/>
    <property type="match status" value="1"/>
</dbReference>
<dbReference type="GO" id="GO:0008033">
    <property type="term" value="P:tRNA processing"/>
    <property type="evidence" value="ECO:0007669"/>
    <property type="project" value="UniProtKB-KW"/>
</dbReference>
<dbReference type="Proteomes" id="UP000199648">
    <property type="component" value="Unassembled WGS sequence"/>
</dbReference>
<dbReference type="STRING" id="415747.SAMN03097708_03082"/>
<reference evidence="5 6" key="1">
    <citation type="submission" date="2016-10" db="EMBL/GenBank/DDBJ databases">
        <authorList>
            <person name="de Groot N.N."/>
        </authorList>
    </citation>
    <scope>NUCLEOTIDE SEQUENCE [LARGE SCALE GENOMIC DNA]</scope>
    <source>
        <strain evidence="5 6">HLD2</strain>
    </source>
</reference>
<feature type="region of interest" description="Disordered" evidence="3">
    <location>
        <begin position="241"/>
        <end position="260"/>
    </location>
</feature>
<dbReference type="GO" id="GO:0016740">
    <property type="term" value="F:transferase activity"/>
    <property type="evidence" value="ECO:0007669"/>
    <property type="project" value="UniProtKB-KW"/>
</dbReference>
<dbReference type="PANTHER" id="PTHR43686:SF1">
    <property type="entry name" value="AMINOTRAN_5 DOMAIN-CONTAINING PROTEIN"/>
    <property type="match status" value="1"/>
</dbReference>
<evidence type="ECO:0000259" key="4">
    <source>
        <dbReference type="Pfam" id="PF01171"/>
    </source>
</evidence>
<dbReference type="Pfam" id="PF01171">
    <property type="entry name" value="ATP_bind_3"/>
    <property type="match status" value="1"/>
</dbReference>
<dbReference type="PANTHER" id="PTHR43686">
    <property type="entry name" value="SULFURTRANSFERASE-RELATED"/>
    <property type="match status" value="1"/>
</dbReference>
<dbReference type="Gene3D" id="3.40.50.620">
    <property type="entry name" value="HUPs"/>
    <property type="match status" value="1"/>
</dbReference>
<evidence type="ECO:0000313" key="6">
    <source>
        <dbReference type="Proteomes" id="UP000199648"/>
    </source>
</evidence>
<evidence type="ECO:0000256" key="3">
    <source>
        <dbReference type="SAM" id="MobiDB-lite"/>
    </source>
</evidence>
<dbReference type="InterPro" id="IPR014729">
    <property type="entry name" value="Rossmann-like_a/b/a_fold"/>
</dbReference>
<sequence>MDKPLKPPKGLLRPVGRAIADYGMIRDGDRVLLGLSGGKDSLSLLQILLHLQRHAPIRFEVGAITVDPQIPGFDPSPLKPYLEGLGVPYFYNSQPIAREAEKYQDEKSFSFCAFCARMKRGTIYSTARSEGYNVIALAQHLDDLAESFLMSAFHRGQLRTMKAHYVNDVGDLRIIRPLVYARERQTAAFAQSAELPVIPDNCPACFAMPTEREHMKQLLLSEEQRYKHLFKNLLTAMRPLMTENSPGGAPDEVAKTGDGT</sequence>
<proteinExistence type="predicted"/>
<keyword evidence="1" id="KW-0808">Transferase</keyword>